<evidence type="ECO:0000313" key="5">
    <source>
        <dbReference type="EMBL" id="MFD2238093.1"/>
    </source>
</evidence>
<evidence type="ECO:0000256" key="3">
    <source>
        <dbReference type="ARBA" id="ARBA00022729"/>
    </source>
</evidence>
<protein>
    <submittedName>
        <fullName evidence="5">Extracellular solute-binding protein</fullName>
    </submittedName>
</protein>
<keyword evidence="6" id="KW-1185">Reference proteome</keyword>
<dbReference type="SUPFAM" id="SSF53850">
    <property type="entry name" value="Periplasmic binding protein-like II"/>
    <property type="match status" value="1"/>
</dbReference>
<reference evidence="6" key="1">
    <citation type="journal article" date="2019" name="Int. J. Syst. Evol. Microbiol.">
        <title>The Global Catalogue of Microorganisms (GCM) 10K type strain sequencing project: providing services to taxonomists for standard genome sequencing and annotation.</title>
        <authorList>
            <consortium name="The Broad Institute Genomics Platform"/>
            <consortium name="The Broad Institute Genome Sequencing Center for Infectious Disease"/>
            <person name="Wu L."/>
            <person name="Ma J."/>
        </authorList>
    </citation>
    <scope>NUCLEOTIDE SEQUENCE [LARGE SCALE GENOMIC DNA]</scope>
    <source>
        <strain evidence="6">ZS-35-S2</strain>
    </source>
</reference>
<proteinExistence type="inferred from homology"/>
<keyword evidence="2" id="KW-0813">Transport</keyword>
<accession>A0ABW5CQI4</accession>
<name>A0ABW5CQI4_9HYPH</name>
<sequence length="410" mass="45133">MVGTAGMAFLGSFGRAAAQTATLSAPWMGWPEEQVAPLMAAFEQESGIRVSAERLPIAELFRTLEVRLQARNELPDVYLVDGPLTASYAARGHLLALDEMLAGDLGRFVPSTLVQGTYDDTLYAMPLGTSSQLLFYNRKLLAEAGIPEPSADPAARLTWEELLPMAQELTKPDISQFGFAFENTNPYQLLPVPLSRGVEVIGPDGLSASGYVDGEGMVEAMTWYQALFQTHRIGPVGTFQTGVTQEMFGSGKLAMIVGGTWNLVGFEKFEALDFGVAPHPYFAGGTPITPTGSWHIGINPRTAHMDAARAFVKWLSTREAMDLWFELRQYPPSLEEIWDERAGTTFVDPAWAIVRHELANTATPRPATPAYREYEDFLRTAMQDIQTGAEVSPALTRAAESIEREMRKYR</sequence>
<dbReference type="Gene3D" id="3.40.190.10">
    <property type="entry name" value="Periplasmic binding protein-like II"/>
    <property type="match status" value="1"/>
</dbReference>
<dbReference type="PANTHER" id="PTHR30061">
    <property type="entry name" value="MALTOSE-BINDING PERIPLASMIC PROTEIN"/>
    <property type="match status" value="1"/>
</dbReference>
<organism evidence="5 6">
    <name type="scientific">Aureimonas populi</name>
    <dbReference type="NCBI Taxonomy" id="1701758"/>
    <lineage>
        <taxon>Bacteria</taxon>
        <taxon>Pseudomonadati</taxon>
        <taxon>Pseudomonadota</taxon>
        <taxon>Alphaproteobacteria</taxon>
        <taxon>Hyphomicrobiales</taxon>
        <taxon>Aurantimonadaceae</taxon>
        <taxon>Aureimonas</taxon>
    </lineage>
</organism>
<dbReference type="Pfam" id="PF01547">
    <property type="entry name" value="SBP_bac_1"/>
    <property type="match status" value="1"/>
</dbReference>
<comment type="similarity">
    <text evidence="1">Belongs to the bacterial solute-binding protein 1 family.</text>
</comment>
<evidence type="ECO:0000256" key="2">
    <source>
        <dbReference type="ARBA" id="ARBA00022448"/>
    </source>
</evidence>
<dbReference type="Proteomes" id="UP001597371">
    <property type="component" value="Unassembled WGS sequence"/>
</dbReference>
<evidence type="ECO:0000256" key="1">
    <source>
        <dbReference type="ARBA" id="ARBA00008520"/>
    </source>
</evidence>
<gene>
    <name evidence="5" type="ORF">ACFSKQ_11545</name>
</gene>
<dbReference type="PANTHER" id="PTHR30061:SF50">
    <property type="entry name" value="MALTOSE_MALTODEXTRIN-BINDING PERIPLASMIC PROTEIN"/>
    <property type="match status" value="1"/>
</dbReference>
<evidence type="ECO:0000313" key="6">
    <source>
        <dbReference type="Proteomes" id="UP001597371"/>
    </source>
</evidence>
<comment type="caution">
    <text evidence="5">The sequence shown here is derived from an EMBL/GenBank/DDBJ whole genome shotgun (WGS) entry which is preliminary data.</text>
</comment>
<dbReference type="RefSeq" id="WP_209739105.1">
    <property type="nucleotide sequence ID" value="NZ_CP072611.1"/>
</dbReference>
<keyword evidence="3" id="KW-0732">Signal</keyword>
<dbReference type="EMBL" id="JBHUIJ010000013">
    <property type="protein sequence ID" value="MFD2238093.1"/>
    <property type="molecule type" value="Genomic_DNA"/>
</dbReference>
<evidence type="ECO:0000256" key="4">
    <source>
        <dbReference type="ARBA" id="ARBA00022764"/>
    </source>
</evidence>
<keyword evidence="4" id="KW-0574">Periplasm</keyword>
<dbReference type="InterPro" id="IPR006059">
    <property type="entry name" value="SBP"/>
</dbReference>